<evidence type="ECO:0000256" key="1">
    <source>
        <dbReference type="SAM" id="SignalP"/>
    </source>
</evidence>
<accession>A0A8X6QCI2</accession>
<sequence length="175" mass="20273">MDLKVTFSNNMFKILLLLCLLVIAQAEFPEPAMKKAPNQPEWEFDKLAYPCFTAMLCLYKNETHNKLSECMPASITEKVKKRCFDFFNLDGPEAEKFTTIYEVHEVMYCSETKEIRREIFDNMVIEVREFMAGGCLRTDTPEFCASWEDIVGCFIETSENMEANGMCDVEEFDNA</sequence>
<protein>
    <submittedName>
        <fullName evidence="2">Uncharacterized protein</fullName>
    </submittedName>
</protein>
<organism evidence="2 3">
    <name type="scientific">Nephila pilipes</name>
    <name type="common">Giant wood spider</name>
    <name type="synonym">Nephila maculata</name>
    <dbReference type="NCBI Taxonomy" id="299642"/>
    <lineage>
        <taxon>Eukaryota</taxon>
        <taxon>Metazoa</taxon>
        <taxon>Ecdysozoa</taxon>
        <taxon>Arthropoda</taxon>
        <taxon>Chelicerata</taxon>
        <taxon>Arachnida</taxon>
        <taxon>Araneae</taxon>
        <taxon>Araneomorphae</taxon>
        <taxon>Entelegynae</taxon>
        <taxon>Araneoidea</taxon>
        <taxon>Nephilidae</taxon>
        <taxon>Nephila</taxon>
    </lineage>
</organism>
<reference evidence="2" key="1">
    <citation type="submission" date="2020-08" db="EMBL/GenBank/DDBJ databases">
        <title>Multicomponent nature underlies the extraordinary mechanical properties of spider dragline silk.</title>
        <authorList>
            <person name="Kono N."/>
            <person name="Nakamura H."/>
            <person name="Mori M."/>
            <person name="Yoshida Y."/>
            <person name="Ohtoshi R."/>
            <person name="Malay A.D."/>
            <person name="Moran D.A.P."/>
            <person name="Tomita M."/>
            <person name="Numata K."/>
            <person name="Arakawa K."/>
        </authorList>
    </citation>
    <scope>NUCLEOTIDE SEQUENCE</scope>
</reference>
<feature type="chain" id="PRO_5036467157" evidence="1">
    <location>
        <begin position="27"/>
        <end position="175"/>
    </location>
</feature>
<evidence type="ECO:0000313" key="3">
    <source>
        <dbReference type="Proteomes" id="UP000887013"/>
    </source>
</evidence>
<dbReference type="AlphaFoldDB" id="A0A8X6QCI2"/>
<comment type="caution">
    <text evidence="2">The sequence shown here is derived from an EMBL/GenBank/DDBJ whole genome shotgun (WGS) entry which is preliminary data.</text>
</comment>
<keyword evidence="1" id="KW-0732">Signal</keyword>
<proteinExistence type="predicted"/>
<dbReference type="Proteomes" id="UP000887013">
    <property type="component" value="Unassembled WGS sequence"/>
</dbReference>
<evidence type="ECO:0000313" key="2">
    <source>
        <dbReference type="EMBL" id="GFU11315.1"/>
    </source>
</evidence>
<dbReference type="EMBL" id="BMAW01125201">
    <property type="protein sequence ID" value="GFU11315.1"/>
    <property type="molecule type" value="Genomic_DNA"/>
</dbReference>
<gene>
    <name evidence="2" type="ORF">NPIL_328991</name>
</gene>
<feature type="signal peptide" evidence="1">
    <location>
        <begin position="1"/>
        <end position="26"/>
    </location>
</feature>
<keyword evidence="3" id="KW-1185">Reference proteome</keyword>
<name>A0A8X6QCI2_NEPPI</name>